<organism evidence="3 4">
    <name type="scientific">Dactylosporangium siamense</name>
    <dbReference type="NCBI Taxonomy" id="685454"/>
    <lineage>
        <taxon>Bacteria</taxon>
        <taxon>Bacillati</taxon>
        <taxon>Actinomycetota</taxon>
        <taxon>Actinomycetes</taxon>
        <taxon>Micromonosporales</taxon>
        <taxon>Micromonosporaceae</taxon>
        <taxon>Dactylosporangium</taxon>
    </lineage>
</organism>
<dbReference type="PROSITE" id="PS51257">
    <property type="entry name" value="PROKAR_LIPOPROTEIN"/>
    <property type="match status" value="1"/>
</dbReference>
<evidence type="ECO:0000259" key="2">
    <source>
        <dbReference type="Pfam" id="PF13845"/>
    </source>
</evidence>
<dbReference type="InterPro" id="IPR026004">
    <property type="entry name" value="Septum_form"/>
</dbReference>
<feature type="chain" id="PRO_5037226903" description="Septum formation-related domain-containing protein" evidence="1">
    <location>
        <begin position="22"/>
        <end position="296"/>
    </location>
</feature>
<keyword evidence="1" id="KW-0732">Signal</keyword>
<dbReference type="RefSeq" id="WP_203846519.1">
    <property type="nucleotide sequence ID" value="NZ_BAAAVW010000007.1"/>
</dbReference>
<dbReference type="AlphaFoldDB" id="A0A919U6Q2"/>
<gene>
    <name evidence="3" type="ORF">Dsi01nite_027350</name>
</gene>
<feature type="domain" description="Septum formation-related" evidence="2">
    <location>
        <begin position="71"/>
        <end position="276"/>
    </location>
</feature>
<evidence type="ECO:0000256" key="1">
    <source>
        <dbReference type="SAM" id="SignalP"/>
    </source>
</evidence>
<keyword evidence="4" id="KW-1185">Reference proteome</keyword>
<feature type="signal peptide" evidence="1">
    <location>
        <begin position="1"/>
        <end position="21"/>
    </location>
</feature>
<proteinExistence type="predicted"/>
<dbReference type="Proteomes" id="UP000660611">
    <property type="component" value="Unassembled WGS sequence"/>
</dbReference>
<accession>A0A919U6Q2</accession>
<dbReference type="Pfam" id="PF13845">
    <property type="entry name" value="Septum_form"/>
    <property type="match status" value="1"/>
</dbReference>
<protein>
    <recommendedName>
        <fullName evidence="2">Septum formation-related domain-containing protein</fullName>
    </recommendedName>
</protein>
<evidence type="ECO:0000313" key="4">
    <source>
        <dbReference type="Proteomes" id="UP000660611"/>
    </source>
</evidence>
<comment type="caution">
    <text evidence="3">The sequence shown here is derived from an EMBL/GenBank/DDBJ whole genome shotgun (WGS) entry which is preliminary data.</text>
</comment>
<evidence type="ECO:0000313" key="3">
    <source>
        <dbReference type="EMBL" id="GIG44694.1"/>
    </source>
</evidence>
<reference evidence="3" key="1">
    <citation type="submission" date="2021-01" db="EMBL/GenBank/DDBJ databases">
        <title>Whole genome shotgun sequence of Dactylosporangium siamense NBRC 106093.</title>
        <authorList>
            <person name="Komaki H."/>
            <person name="Tamura T."/>
        </authorList>
    </citation>
    <scope>NUCLEOTIDE SEQUENCE</scope>
    <source>
        <strain evidence="3">NBRC 106093</strain>
    </source>
</reference>
<name>A0A919U6Q2_9ACTN</name>
<dbReference type="EMBL" id="BONQ01000042">
    <property type="protein sequence ID" value="GIG44694.1"/>
    <property type="molecule type" value="Genomic_DNA"/>
</dbReference>
<sequence>MSRFRLVAVLALVLASAAACARVPAGTDRSLVDDWSMLAEAKVPVPKVGDCWRTDTSDVYDIIDLPGGVLGAPCENSHVIETTFVGQFTGAQAEADRAPSLEQLADQYKVCDEETTKYLGGAWAGGRLRMLVYPPTSAQWKGGARFFRCDIAALRTEAGILDPRKETLKGTLQPGGSMLLGCANQVGSKESWSDLTPAECTAAHDTEFVGVIVSAIATYPADDKAMDTAYSDRCWAQVRAFTGSPDSVLGKADVRYGYWMMADKDEWKSGLRTARCYVMLSKKITRSLKGNGGTAI</sequence>